<feature type="transmembrane region" description="Helical" evidence="1">
    <location>
        <begin position="41"/>
        <end position="66"/>
    </location>
</feature>
<gene>
    <name evidence="3" type="ORF">CHU32_21585</name>
    <name evidence="2" type="ORF">CHU33_21115</name>
</gene>
<evidence type="ECO:0000313" key="3">
    <source>
        <dbReference type="EMBL" id="POP44168.1"/>
    </source>
</evidence>
<evidence type="ECO:0000313" key="4">
    <source>
        <dbReference type="Proteomes" id="UP000237073"/>
    </source>
</evidence>
<name>A0A2P5GJI6_9ENTR</name>
<evidence type="ECO:0000313" key="5">
    <source>
        <dbReference type="Proteomes" id="UP000247005"/>
    </source>
</evidence>
<evidence type="ECO:0000313" key="2">
    <source>
        <dbReference type="EMBL" id="POP41861.1"/>
    </source>
</evidence>
<keyword evidence="1" id="KW-0812">Transmembrane</keyword>
<dbReference type="EMBL" id="PQGD01000021">
    <property type="protein sequence ID" value="POP44168.1"/>
    <property type="molecule type" value="Genomic_DNA"/>
</dbReference>
<accession>A0A2P5GJI6</accession>
<keyword evidence="4" id="KW-1185">Reference proteome</keyword>
<keyword evidence="1" id="KW-0472">Membrane</keyword>
<protein>
    <submittedName>
        <fullName evidence="3">Uncharacterized protein</fullName>
    </submittedName>
</protein>
<organism evidence="3 5">
    <name type="scientific">Superficieibacter electus</name>
    <dbReference type="NCBI Taxonomy" id="2022662"/>
    <lineage>
        <taxon>Bacteria</taxon>
        <taxon>Pseudomonadati</taxon>
        <taxon>Pseudomonadota</taxon>
        <taxon>Gammaproteobacteria</taxon>
        <taxon>Enterobacterales</taxon>
        <taxon>Enterobacteriaceae</taxon>
        <taxon>Superficieibacter</taxon>
    </lineage>
</organism>
<dbReference type="EMBL" id="PQGE01000023">
    <property type="protein sequence ID" value="POP41861.1"/>
    <property type="molecule type" value="Genomic_DNA"/>
</dbReference>
<dbReference type="AlphaFoldDB" id="A0A2P5GJI6"/>
<feature type="transmembrane region" description="Helical" evidence="1">
    <location>
        <begin position="87"/>
        <end position="104"/>
    </location>
</feature>
<dbReference type="Proteomes" id="UP000237073">
    <property type="component" value="Unassembled WGS sequence"/>
</dbReference>
<reference evidence="4 5" key="1">
    <citation type="submission" date="2018-01" db="EMBL/GenBank/DDBJ databases">
        <title>Superficieibacter electus gen. nov., sp. nov., an extended-spectrum beta-lactamase possessing member of the Enterobacteriaceae family, isolated from intensive care unit surfaces.</title>
        <authorList>
            <person name="Potter R.F."/>
            <person name="D'Souza A.W."/>
        </authorList>
    </citation>
    <scope>NUCLEOTIDE SEQUENCE [LARGE SCALE GENOMIC DNA]</scope>
    <source>
        <strain evidence="3 5">BP-1</strain>
        <strain evidence="2 4">BP-2</strain>
    </source>
</reference>
<dbReference type="Proteomes" id="UP000247005">
    <property type="component" value="Unassembled WGS sequence"/>
</dbReference>
<dbReference type="RefSeq" id="WP_103678040.1">
    <property type="nucleotide sequence ID" value="NZ_PQGD01000021.1"/>
</dbReference>
<proteinExistence type="predicted"/>
<evidence type="ECO:0000256" key="1">
    <source>
        <dbReference type="SAM" id="Phobius"/>
    </source>
</evidence>
<sequence length="107" mass="11959">MWFIYLLAIVVMVMVIASDIWPKGRAGASIAKMCLQFLKYGSLAWLFCLVSLFNSGVLLAILLLAVGRDLFKKHRAGEKIRYEVMRFVGWGGLAIGIIVALTAWRPL</sequence>
<keyword evidence="1" id="KW-1133">Transmembrane helix</keyword>
<comment type="caution">
    <text evidence="3">The sequence shown here is derived from an EMBL/GenBank/DDBJ whole genome shotgun (WGS) entry which is preliminary data.</text>
</comment>